<name>A0ABR2XKD0_9PEZI</name>
<organism evidence="1 2">
    <name type="scientific">Seiridium cardinale</name>
    <dbReference type="NCBI Taxonomy" id="138064"/>
    <lineage>
        <taxon>Eukaryota</taxon>
        <taxon>Fungi</taxon>
        <taxon>Dikarya</taxon>
        <taxon>Ascomycota</taxon>
        <taxon>Pezizomycotina</taxon>
        <taxon>Sordariomycetes</taxon>
        <taxon>Xylariomycetidae</taxon>
        <taxon>Amphisphaeriales</taxon>
        <taxon>Sporocadaceae</taxon>
        <taxon>Seiridium</taxon>
    </lineage>
</organism>
<keyword evidence="2" id="KW-1185">Reference proteome</keyword>
<proteinExistence type="predicted"/>
<sequence length="219" mass="24316">MPDYGQSCGKTYIETTLALLEAGDCSTHLLAAGIGWDNNQVDMPTWAVDWARPPDIFDRDNIDGRKALDGYWAGITNTPDKTDNSVFTIIDHDKILGKFIQLDEIIFLSPPIRPDTSCWFLDCWDSICLHLPEGSRYGMPSLFPMGSYEALWRVLLDVPTAGRPKKHNCNDGSCQVETDYFSSGFVESNGEQHLGRNLVDKHLGHGQVSLLPTHEGGTS</sequence>
<dbReference type="EMBL" id="JARVKM010000044">
    <property type="protein sequence ID" value="KAK9774086.1"/>
    <property type="molecule type" value="Genomic_DNA"/>
</dbReference>
<reference evidence="1 2" key="1">
    <citation type="submission" date="2024-02" db="EMBL/GenBank/DDBJ databases">
        <title>First draft genome assembly of two strains of Seiridium cardinale.</title>
        <authorList>
            <person name="Emiliani G."/>
            <person name="Scali E."/>
        </authorList>
    </citation>
    <scope>NUCLEOTIDE SEQUENCE [LARGE SCALE GENOMIC DNA]</scope>
    <source>
        <strain evidence="1 2">BM-138-000479</strain>
    </source>
</reference>
<gene>
    <name evidence="1" type="ORF">SCAR479_09200</name>
</gene>
<protein>
    <submittedName>
        <fullName evidence="1">Uncharacterized protein</fullName>
    </submittedName>
</protein>
<evidence type="ECO:0000313" key="2">
    <source>
        <dbReference type="Proteomes" id="UP001465668"/>
    </source>
</evidence>
<comment type="caution">
    <text evidence="1">The sequence shown here is derived from an EMBL/GenBank/DDBJ whole genome shotgun (WGS) entry which is preliminary data.</text>
</comment>
<dbReference type="Proteomes" id="UP001465668">
    <property type="component" value="Unassembled WGS sequence"/>
</dbReference>
<accession>A0ABR2XKD0</accession>
<evidence type="ECO:0000313" key="1">
    <source>
        <dbReference type="EMBL" id="KAK9774086.1"/>
    </source>
</evidence>